<gene>
    <name evidence="1" type="ORF">MM415B03499_0005</name>
</gene>
<dbReference type="AlphaFoldDB" id="A0A6M3L9E6"/>
<accession>A0A6M3L9E6</accession>
<sequence>MRVTITMTAEVESLENLGAIIKLCLKQYLKISKLKVSEQYYSNSATGSEINFEYLRNWAKGLVK</sequence>
<evidence type="ECO:0000313" key="1">
    <source>
        <dbReference type="EMBL" id="QJA91009.1"/>
    </source>
</evidence>
<proteinExistence type="predicted"/>
<reference evidence="1" key="1">
    <citation type="submission" date="2020-03" db="EMBL/GenBank/DDBJ databases">
        <title>The deep terrestrial virosphere.</title>
        <authorList>
            <person name="Holmfeldt K."/>
            <person name="Nilsson E."/>
            <person name="Simone D."/>
            <person name="Lopez-Fernandez M."/>
            <person name="Wu X."/>
            <person name="de Brujin I."/>
            <person name="Lundin D."/>
            <person name="Andersson A."/>
            <person name="Bertilsson S."/>
            <person name="Dopson M."/>
        </authorList>
    </citation>
    <scope>NUCLEOTIDE SEQUENCE</scope>
    <source>
        <strain evidence="1">MM415B03499</strain>
    </source>
</reference>
<organism evidence="1">
    <name type="scientific">viral metagenome</name>
    <dbReference type="NCBI Taxonomy" id="1070528"/>
    <lineage>
        <taxon>unclassified sequences</taxon>
        <taxon>metagenomes</taxon>
        <taxon>organismal metagenomes</taxon>
    </lineage>
</organism>
<protein>
    <submittedName>
        <fullName evidence="1">Uncharacterized protein</fullName>
    </submittedName>
</protein>
<dbReference type="EMBL" id="MT142954">
    <property type="protein sequence ID" value="QJA91009.1"/>
    <property type="molecule type" value="Genomic_DNA"/>
</dbReference>
<name>A0A6M3L9E6_9ZZZZ</name>